<accession>A0A3S2WHJ0</accession>
<dbReference type="Proteomes" id="UP000285211">
    <property type="component" value="Unassembled WGS sequence"/>
</dbReference>
<organism evidence="1 2">
    <name type="scientific">Flavobacterium sufflavum</name>
    <dbReference type="NCBI Taxonomy" id="1921138"/>
    <lineage>
        <taxon>Bacteria</taxon>
        <taxon>Pseudomonadati</taxon>
        <taxon>Bacteroidota</taxon>
        <taxon>Flavobacteriia</taxon>
        <taxon>Flavobacteriales</taxon>
        <taxon>Flavobacteriaceae</taxon>
        <taxon>Flavobacterium</taxon>
    </lineage>
</organism>
<name>A0A3S2WHJ0_9FLAO</name>
<gene>
    <name evidence="1" type="ORF">EOD40_01505</name>
</gene>
<evidence type="ECO:0000313" key="2">
    <source>
        <dbReference type="Proteomes" id="UP000285211"/>
    </source>
</evidence>
<comment type="caution">
    <text evidence="1">The sequence shown here is derived from an EMBL/GenBank/DDBJ whole genome shotgun (WGS) entry which is preliminary data.</text>
</comment>
<sequence length="201" mass="22809">MKKSVLLILIFCIVVFKIQAQEKSNPIIYFDGNLGFAGGNSSGFMIGGSLNYQKKENLFTLRTTQFSNSKLSYVSPYLPIPYLDTKEIITEYGILVGKRYIHNNKAWSFSVGLATVEREIKKVDENNYYYFDSSHAIGFPFQIDINWFKSKKEPYRIYGVIPVTKKTSLGNSIGFKFIGNVSKTTFVGLGLSLGIGYYKEY</sequence>
<dbReference type="RefSeq" id="WP_128193131.1">
    <property type="nucleotide sequence ID" value="NZ_SACJ01000001.1"/>
</dbReference>
<reference evidence="1 2" key="1">
    <citation type="submission" date="2019-01" db="EMBL/GenBank/DDBJ databases">
        <authorList>
            <person name="Chen W.-M."/>
        </authorList>
    </citation>
    <scope>NUCLEOTIDE SEQUENCE [LARGE SCALE GENOMIC DNA]</scope>
    <source>
        <strain evidence="1 2">BBQ-12</strain>
    </source>
</reference>
<proteinExistence type="predicted"/>
<dbReference type="AlphaFoldDB" id="A0A3S2WHJ0"/>
<protein>
    <recommendedName>
        <fullName evidence="3">Outer membrane protein beta-barrel domain-containing protein</fullName>
    </recommendedName>
</protein>
<dbReference type="EMBL" id="SACJ01000001">
    <property type="protein sequence ID" value="RVT79814.1"/>
    <property type="molecule type" value="Genomic_DNA"/>
</dbReference>
<keyword evidence="2" id="KW-1185">Reference proteome</keyword>
<dbReference type="OrthoDB" id="796858at2"/>
<evidence type="ECO:0000313" key="1">
    <source>
        <dbReference type="EMBL" id="RVT79814.1"/>
    </source>
</evidence>
<evidence type="ECO:0008006" key="3">
    <source>
        <dbReference type="Google" id="ProtNLM"/>
    </source>
</evidence>